<dbReference type="InterPro" id="IPR013708">
    <property type="entry name" value="Shikimate_DH-bd_N"/>
</dbReference>
<protein>
    <submittedName>
        <fullName evidence="2">Shikimate 5-dehydrogenase</fullName>
    </submittedName>
</protein>
<keyword evidence="2" id="KW-0614">Plasmid</keyword>
<gene>
    <name evidence="2" type="ORF">PWO00_27625</name>
</gene>
<dbReference type="AlphaFoldDB" id="A0ABD7X3M2"/>
<dbReference type="SUPFAM" id="SSF51735">
    <property type="entry name" value="NAD(P)-binding Rossmann-fold domains"/>
    <property type="match status" value="1"/>
</dbReference>
<evidence type="ECO:0000259" key="1">
    <source>
        <dbReference type="Pfam" id="PF08501"/>
    </source>
</evidence>
<sequence>MKVEINKDTQLCMSLAERPGNFGTRFHNYLYNELNLSFMYKAFTTNDLKATIGGIRSLGIRGCAISMPYKEACIPFLDELDESATAIDSVNTIVNNNGKLRAYNTDYIAVSQLLDQHNVSRDSVFALRGSGGMAKAVLCALHDAGFHSGFVIARNEVAGRTLAQNYGYEWKEELGSIRADLLVNVTPIGMEGGPESEDLSFTPEAIDQAETVFDVVALPPETPLIRYANKKGKKTITGAEVFAIQALEQFVLYTGVRPNHKQFEQAAAYARSGSTLKSASTVTK</sequence>
<dbReference type="PANTHER" id="PTHR21089">
    <property type="entry name" value="SHIKIMATE DEHYDROGENASE"/>
    <property type="match status" value="1"/>
</dbReference>
<dbReference type="InterPro" id="IPR036291">
    <property type="entry name" value="NAD(P)-bd_dom_sf"/>
</dbReference>
<dbReference type="FunFam" id="3.40.50.720:FF:000333">
    <property type="entry name" value="Shikimate 5-dehydrogenase"/>
    <property type="match status" value="1"/>
</dbReference>
<dbReference type="Gene3D" id="3.40.50.10860">
    <property type="entry name" value="Leucine Dehydrogenase, chain A, domain 1"/>
    <property type="match status" value="1"/>
</dbReference>
<dbReference type="NCBIfam" id="NF009202">
    <property type="entry name" value="PRK12550.1"/>
    <property type="match status" value="1"/>
</dbReference>
<organism evidence="2 3">
    <name type="scientific">Priestia aryabhattai</name>
    <name type="common">Bacillus aryabhattai</name>
    <dbReference type="NCBI Taxonomy" id="412384"/>
    <lineage>
        <taxon>Bacteria</taxon>
        <taxon>Bacillati</taxon>
        <taxon>Bacillota</taxon>
        <taxon>Bacilli</taxon>
        <taxon>Bacillales</taxon>
        <taxon>Bacillaceae</taxon>
        <taxon>Priestia</taxon>
    </lineage>
</organism>
<dbReference type="RefSeq" id="WP_275037730.1">
    <property type="nucleotide sequence ID" value="NZ_CP118719.1"/>
</dbReference>
<dbReference type="PANTHER" id="PTHR21089:SF9">
    <property type="entry name" value="SHIKIMATE DEHYDROGENASE-LIKE PROTEIN HI_0607"/>
    <property type="match status" value="1"/>
</dbReference>
<evidence type="ECO:0000313" key="3">
    <source>
        <dbReference type="Proteomes" id="UP001220217"/>
    </source>
</evidence>
<dbReference type="Proteomes" id="UP001220217">
    <property type="component" value="Plasmid pG5MAi6_1"/>
</dbReference>
<evidence type="ECO:0000313" key="2">
    <source>
        <dbReference type="EMBL" id="WEA47225.1"/>
    </source>
</evidence>
<accession>A0ABD7X3M2</accession>
<dbReference type="Gene3D" id="3.40.50.720">
    <property type="entry name" value="NAD(P)-binding Rossmann-like Domain"/>
    <property type="match status" value="1"/>
</dbReference>
<geneLocation type="plasmid" evidence="2 3">
    <name>pG5MAi6_1</name>
</geneLocation>
<dbReference type="EMBL" id="CP118719">
    <property type="protein sequence ID" value="WEA47225.1"/>
    <property type="molecule type" value="Genomic_DNA"/>
</dbReference>
<dbReference type="InterPro" id="IPR022893">
    <property type="entry name" value="Shikimate_DH_fam"/>
</dbReference>
<name>A0ABD7X3M2_PRIAR</name>
<dbReference type="InterPro" id="IPR046346">
    <property type="entry name" value="Aminoacid_DH-like_N_sf"/>
</dbReference>
<proteinExistence type="predicted"/>
<dbReference type="SUPFAM" id="SSF53223">
    <property type="entry name" value="Aminoacid dehydrogenase-like, N-terminal domain"/>
    <property type="match status" value="1"/>
</dbReference>
<reference evidence="2 3" key="1">
    <citation type="submission" date="2023-02" db="EMBL/GenBank/DDBJ databases">
        <title>Complete genome sequence of Priestia aryabhattai G5MAi6, a methanol-tolerant strain isolated from tap water in Hong Kong.</title>
        <authorList>
            <person name="Leung K.M."/>
            <person name="Lai G.K.K."/>
            <person name="Griffin S.D.J."/>
        </authorList>
    </citation>
    <scope>NUCLEOTIDE SEQUENCE [LARGE SCALE GENOMIC DNA]</scope>
    <source>
        <strain evidence="2 3">G5MAi6</strain>
        <plasmid evidence="2 3">pG5MAi6_1</plasmid>
    </source>
</reference>
<dbReference type="Pfam" id="PF08501">
    <property type="entry name" value="Shikimate_dh_N"/>
    <property type="match status" value="1"/>
</dbReference>
<dbReference type="CDD" id="cd01065">
    <property type="entry name" value="NAD_bind_Shikimate_DH"/>
    <property type="match status" value="1"/>
</dbReference>
<feature type="domain" description="Shikimate dehydrogenase substrate binding N-terminal" evidence="1">
    <location>
        <begin position="26"/>
        <end position="93"/>
    </location>
</feature>